<dbReference type="EMBL" id="CAJFCJ010000025">
    <property type="protein sequence ID" value="CAD5125318.1"/>
    <property type="molecule type" value="Genomic_DNA"/>
</dbReference>
<dbReference type="SUPFAM" id="SSF52058">
    <property type="entry name" value="L domain-like"/>
    <property type="match status" value="2"/>
</dbReference>
<dbReference type="InterPro" id="IPR050541">
    <property type="entry name" value="LRR_TM_domain-containing"/>
</dbReference>
<dbReference type="InterPro" id="IPR001611">
    <property type="entry name" value="Leu-rich_rpt"/>
</dbReference>
<dbReference type="Pfam" id="PF13855">
    <property type="entry name" value="LRR_8"/>
    <property type="match status" value="3"/>
</dbReference>
<keyword evidence="3" id="KW-0677">Repeat</keyword>
<feature type="transmembrane region" description="Helical" evidence="4">
    <location>
        <begin position="632"/>
        <end position="656"/>
    </location>
</feature>
<accession>A0A7I8WB24</accession>
<evidence type="ECO:0000313" key="6">
    <source>
        <dbReference type="EMBL" id="CAD5125318.1"/>
    </source>
</evidence>
<evidence type="ECO:0000256" key="4">
    <source>
        <dbReference type="SAM" id="Phobius"/>
    </source>
</evidence>
<proteinExistence type="predicted"/>
<dbReference type="SMART" id="SM00082">
    <property type="entry name" value="LRRCT"/>
    <property type="match status" value="1"/>
</dbReference>
<dbReference type="SMART" id="SM00369">
    <property type="entry name" value="LRR_TYP"/>
    <property type="match status" value="10"/>
</dbReference>
<gene>
    <name evidence="6" type="ORF">DGYR_LOCUS12706</name>
</gene>
<dbReference type="InterPro" id="IPR032675">
    <property type="entry name" value="LRR_dom_sf"/>
</dbReference>
<dbReference type="PROSITE" id="PS51450">
    <property type="entry name" value="LRR"/>
    <property type="match status" value="4"/>
</dbReference>
<dbReference type="Proteomes" id="UP000549394">
    <property type="component" value="Unassembled WGS sequence"/>
</dbReference>
<comment type="caution">
    <text evidence="6">The sequence shown here is derived from an EMBL/GenBank/DDBJ whole genome shotgun (WGS) entry which is preliminary data.</text>
</comment>
<dbReference type="InterPro" id="IPR003591">
    <property type="entry name" value="Leu-rich_rpt_typical-subtyp"/>
</dbReference>
<name>A0A7I8WB24_9ANNE</name>
<keyword evidence="2" id="KW-0732">Signal</keyword>
<evidence type="ECO:0000256" key="3">
    <source>
        <dbReference type="ARBA" id="ARBA00022737"/>
    </source>
</evidence>
<protein>
    <recommendedName>
        <fullName evidence="5">LRRCT domain-containing protein</fullName>
    </recommendedName>
</protein>
<reference evidence="6 7" key="1">
    <citation type="submission" date="2020-08" db="EMBL/GenBank/DDBJ databases">
        <authorList>
            <person name="Hejnol A."/>
        </authorList>
    </citation>
    <scope>NUCLEOTIDE SEQUENCE [LARGE SCALE GENOMIC DNA]</scope>
</reference>
<dbReference type="InterPro" id="IPR000483">
    <property type="entry name" value="Cys-rich_flank_reg_C"/>
</dbReference>
<dbReference type="PANTHER" id="PTHR24369">
    <property type="entry name" value="ANTIGEN BSP, PUTATIVE-RELATED"/>
    <property type="match status" value="1"/>
</dbReference>
<evidence type="ECO:0000256" key="1">
    <source>
        <dbReference type="ARBA" id="ARBA00022614"/>
    </source>
</evidence>
<sequence length="688" mass="79200">MWFFITIGMRRIGSNEICPRNCRCEKTIYDCSEQAIDSPPKIKSASRIYLTNNQIELLPENWLENATNLGLLALEGNLLTKVNCKSFNGAYQLTELILARNSIRELIFENCSSIVKLQIIDLSENQLIALPINLDNFAPSLRELNLSRNLLKSIKFDYSYAKLNLLSNLDVGFNKLESIEQSDFESLGNSSLRFLNMNNCNCRFIHSNIFVYLPKLTYLNIGGNLLSDKDLEETFQMLPADNNLEWLGLNDLKNCSTFSNRVFKRLRNLKSLEASNSRLLAIEPQVFESIQNLEELILSNNRLSMIKGIEYLKNRKLNKLDLKGNRISDISHILSTNIKYLDISFNRIRYIPANWMTDSKSVIEFNLNNNKLKTIDGKALRRSKITFLNISSNKLKSINSFGAASIQHIDASSNKIKSVSNSLWRDLNDHLQLLNLSHNNIFKVPVAPGVNLHRLQRIDLSYNPLGDSLNSFQPHNSLFNSFTYLQELIMDSCRITSLSIVVTRNLRRLARLSLNGNRVENLQKLNLFQLKSLLNLQLSRNLLRNVNPEDLIDIPFLETVDLSENPWHCSCQLKPLLDWLNKSGTDVQSKQTSQTVHYRCKTPLEYQHFSLWKLYGTLSNCHNSTFSSTLKIALFTLIFIIFLFIILLTMKLCGVFKKLLDLRRKWRVKYREVSLLDIQEVHNNSSTV</sequence>
<feature type="domain" description="LRRCT" evidence="5">
    <location>
        <begin position="565"/>
        <end position="622"/>
    </location>
</feature>
<keyword evidence="4" id="KW-0812">Transmembrane</keyword>
<keyword evidence="4" id="KW-0472">Membrane</keyword>
<keyword evidence="4" id="KW-1133">Transmembrane helix</keyword>
<dbReference type="AlphaFoldDB" id="A0A7I8WB24"/>
<dbReference type="GO" id="GO:0005886">
    <property type="term" value="C:plasma membrane"/>
    <property type="evidence" value="ECO:0007669"/>
    <property type="project" value="TreeGrafter"/>
</dbReference>
<evidence type="ECO:0000313" key="7">
    <source>
        <dbReference type="Proteomes" id="UP000549394"/>
    </source>
</evidence>
<dbReference type="OrthoDB" id="6240959at2759"/>
<dbReference type="PANTHER" id="PTHR24369:SF210">
    <property type="entry name" value="CHAOPTIN-RELATED"/>
    <property type="match status" value="1"/>
</dbReference>
<organism evidence="6 7">
    <name type="scientific">Dimorphilus gyrociliatus</name>
    <dbReference type="NCBI Taxonomy" id="2664684"/>
    <lineage>
        <taxon>Eukaryota</taxon>
        <taxon>Metazoa</taxon>
        <taxon>Spiralia</taxon>
        <taxon>Lophotrochozoa</taxon>
        <taxon>Annelida</taxon>
        <taxon>Polychaeta</taxon>
        <taxon>Polychaeta incertae sedis</taxon>
        <taxon>Dinophilidae</taxon>
        <taxon>Dimorphilus</taxon>
    </lineage>
</organism>
<keyword evidence="7" id="KW-1185">Reference proteome</keyword>
<dbReference type="Gene3D" id="3.80.10.10">
    <property type="entry name" value="Ribonuclease Inhibitor"/>
    <property type="match status" value="4"/>
</dbReference>
<dbReference type="SMART" id="SM00365">
    <property type="entry name" value="LRR_SD22"/>
    <property type="match status" value="7"/>
</dbReference>
<keyword evidence="1" id="KW-0433">Leucine-rich repeat</keyword>
<evidence type="ECO:0000256" key="2">
    <source>
        <dbReference type="ARBA" id="ARBA00022729"/>
    </source>
</evidence>
<evidence type="ECO:0000259" key="5">
    <source>
        <dbReference type="SMART" id="SM00082"/>
    </source>
</evidence>